<comment type="caution">
    <text evidence="2">The sequence shown here is derived from an EMBL/GenBank/DDBJ whole genome shotgun (WGS) entry which is preliminary data.</text>
</comment>
<keyword evidence="1" id="KW-1133">Transmembrane helix</keyword>
<evidence type="ECO:0000313" key="2">
    <source>
        <dbReference type="EMBL" id="MPC86564.1"/>
    </source>
</evidence>
<keyword evidence="1" id="KW-0812">Transmembrane</keyword>
<accession>A0A5B7J276</accession>
<protein>
    <submittedName>
        <fullName evidence="2">Uncharacterized protein</fullName>
    </submittedName>
</protein>
<name>A0A5B7J276_PORTR</name>
<evidence type="ECO:0000313" key="3">
    <source>
        <dbReference type="Proteomes" id="UP000324222"/>
    </source>
</evidence>
<organism evidence="2 3">
    <name type="scientific">Portunus trituberculatus</name>
    <name type="common">Swimming crab</name>
    <name type="synonym">Neptunus trituberculatus</name>
    <dbReference type="NCBI Taxonomy" id="210409"/>
    <lineage>
        <taxon>Eukaryota</taxon>
        <taxon>Metazoa</taxon>
        <taxon>Ecdysozoa</taxon>
        <taxon>Arthropoda</taxon>
        <taxon>Crustacea</taxon>
        <taxon>Multicrustacea</taxon>
        <taxon>Malacostraca</taxon>
        <taxon>Eumalacostraca</taxon>
        <taxon>Eucarida</taxon>
        <taxon>Decapoda</taxon>
        <taxon>Pleocyemata</taxon>
        <taxon>Brachyura</taxon>
        <taxon>Eubrachyura</taxon>
        <taxon>Portunoidea</taxon>
        <taxon>Portunidae</taxon>
        <taxon>Portuninae</taxon>
        <taxon>Portunus</taxon>
    </lineage>
</organism>
<gene>
    <name evidence="2" type="ORF">E2C01_081396</name>
</gene>
<reference evidence="2 3" key="1">
    <citation type="submission" date="2019-05" db="EMBL/GenBank/DDBJ databases">
        <title>Another draft genome of Portunus trituberculatus and its Hox gene families provides insights of decapod evolution.</title>
        <authorList>
            <person name="Jeong J.-H."/>
            <person name="Song I."/>
            <person name="Kim S."/>
            <person name="Choi T."/>
            <person name="Kim D."/>
            <person name="Ryu S."/>
            <person name="Kim W."/>
        </authorList>
    </citation>
    <scope>NUCLEOTIDE SEQUENCE [LARGE SCALE GENOMIC DNA]</scope>
    <source>
        <tissue evidence="2">Muscle</tissue>
    </source>
</reference>
<keyword evidence="3" id="KW-1185">Reference proteome</keyword>
<sequence length="67" mass="7794">MLHHFPLNHPLSSSQMLTLYQSFENFFYLEKRSLIFFFLNLICVTGINTTLGILAKDDRSSEQPKPC</sequence>
<keyword evidence="1" id="KW-0472">Membrane</keyword>
<dbReference type="EMBL" id="VSRR010071866">
    <property type="protein sequence ID" value="MPC86564.1"/>
    <property type="molecule type" value="Genomic_DNA"/>
</dbReference>
<evidence type="ECO:0000256" key="1">
    <source>
        <dbReference type="SAM" id="Phobius"/>
    </source>
</evidence>
<feature type="transmembrane region" description="Helical" evidence="1">
    <location>
        <begin position="34"/>
        <end position="55"/>
    </location>
</feature>
<dbReference type="AlphaFoldDB" id="A0A5B7J276"/>
<dbReference type="Proteomes" id="UP000324222">
    <property type="component" value="Unassembled WGS sequence"/>
</dbReference>
<proteinExistence type="predicted"/>